<comment type="caution">
    <text evidence="7">The sequence shown here is derived from an EMBL/GenBank/DDBJ whole genome shotgun (WGS) entry which is preliminary data.</text>
</comment>
<dbReference type="eggNOG" id="ENOG502RZXR">
    <property type="taxonomic scope" value="Eukaryota"/>
</dbReference>
<dbReference type="OrthoDB" id="19981at2759"/>
<evidence type="ECO:0008006" key="9">
    <source>
        <dbReference type="Google" id="ProtNLM"/>
    </source>
</evidence>
<dbReference type="Proteomes" id="UP000187013">
    <property type="component" value="Unassembled WGS sequence"/>
</dbReference>
<evidence type="ECO:0000256" key="3">
    <source>
        <dbReference type="ARBA" id="ARBA00022824"/>
    </source>
</evidence>
<protein>
    <recommendedName>
        <fullName evidence="9">Vacuolar ATPase assembly integral membrane protein VPH2</fullName>
    </recommendedName>
</protein>
<dbReference type="PANTHER" id="PTHR31394">
    <property type="entry name" value="TRANSMEMBRANE PROTEIN 199"/>
    <property type="match status" value="1"/>
</dbReference>
<accession>A0A1Q3A4P3</accession>
<comment type="subcellular location">
    <subcellularLocation>
        <location evidence="1">Endoplasmic reticulum membrane</location>
        <topology evidence="1">Multi-pass membrane protein</topology>
    </subcellularLocation>
</comment>
<dbReference type="GO" id="GO:0007035">
    <property type="term" value="P:vacuolar acidification"/>
    <property type="evidence" value="ECO:0007669"/>
    <property type="project" value="EnsemblFungi"/>
</dbReference>
<keyword evidence="4 6" id="KW-1133">Transmembrane helix</keyword>
<keyword evidence="3" id="KW-0256">Endoplasmic reticulum</keyword>
<feature type="transmembrane region" description="Helical" evidence="6">
    <location>
        <begin position="162"/>
        <end position="183"/>
    </location>
</feature>
<dbReference type="GO" id="GO:0070072">
    <property type="term" value="P:vacuolar proton-transporting V-type ATPase complex assembly"/>
    <property type="evidence" value="ECO:0007669"/>
    <property type="project" value="EnsemblFungi"/>
</dbReference>
<dbReference type="PANTHER" id="PTHR31394:SF1">
    <property type="entry name" value="TRANSMEMBRANE PROTEIN 199"/>
    <property type="match status" value="1"/>
</dbReference>
<dbReference type="OMA" id="WYWTGSS"/>
<dbReference type="Pfam" id="PF11712">
    <property type="entry name" value="Vma12"/>
    <property type="match status" value="1"/>
</dbReference>
<evidence type="ECO:0000313" key="8">
    <source>
        <dbReference type="Proteomes" id="UP000187013"/>
    </source>
</evidence>
<gene>
    <name evidence="7" type="ORF">ZYGR_0Z01070</name>
</gene>
<evidence type="ECO:0000256" key="4">
    <source>
        <dbReference type="ARBA" id="ARBA00022989"/>
    </source>
</evidence>
<evidence type="ECO:0000313" key="7">
    <source>
        <dbReference type="EMBL" id="GAV50684.1"/>
    </source>
</evidence>
<evidence type="ECO:0000256" key="6">
    <source>
        <dbReference type="SAM" id="Phobius"/>
    </source>
</evidence>
<dbReference type="GO" id="GO:1990871">
    <property type="term" value="C:Vma12-Vma22 assembly complex"/>
    <property type="evidence" value="ECO:0007669"/>
    <property type="project" value="EnsemblFungi"/>
</dbReference>
<dbReference type="InterPro" id="IPR021013">
    <property type="entry name" value="ATPase_Vma12"/>
</dbReference>
<proteinExistence type="predicted"/>
<evidence type="ECO:0000256" key="1">
    <source>
        <dbReference type="ARBA" id="ARBA00004477"/>
    </source>
</evidence>
<name>A0A1Q3A4P3_ZYGRO</name>
<sequence>MFQIKLNDQLKRHIEELKKSNASNKELDMILEKDCVSIEALIKMYEDHWQNRVPLSQLLKPLNFQFKPKRIARSDYKPEFKEYLENLKLQQQEKDYQQLISANRELSTYEDEDKPLTPAQINRELKEQVTTVFNILVSVVSVAFAFWYWSGSSSGMALHYRVLISLFFGILILIAEVVVYNSYLQRVSDAKAKEKVKTERTKVVKRIVI</sequence>
<dbReference type="AlphaFoldDB" id="A0A1Q3A4P3"/>
<feature type="transmembrane region" description="Helical" evidence="6">
    <location>
        <begin position="131"/>
        <end position="150"/>
    </location>
</feature>
<keyword evidence="5 6" id="KW-0472">Membrane</keyword>
<dbReference type="EMBL" id="BDGX01000026">
    <property type="protein sequence ID" value="GAV50684.1"/>
    <property type="molecule type" value="Genomic_DNA"/>
</dbReference>
<reference evidence="7 8" key="1">
    <citation type="submission" date="2016-08" db="EMBL/GenBank/DDBJ databases">
        <title>Draft genome sequence of allopolyploid Zygosaccharomyces rouxii.</title>
        <authorList>
            <person name="Watanabe J."/>
            <person name="Uehara K."/>
            <person name="Mogi Y."/>
            <person name="Tsukioka Y."/>
        </authorList>
    </citation>
    <scope>NUCLEOTIDE SEQUENCE [LARGE SCALE GENOMIC DNA]</scope>
    <source>
        <strain evidence="7 8">NBRC 110957</strain>
    </source>
</reference>
<evidence type="ECO:0000256" key="2">
    <source>
        <dbReference type="ARBA" id="ARBA00022692"/>
    </source>
</evidence>
<keyword evidence="2 6" id="KW-0812">Transmembrane</keyword>
<dbReference type="GO" id="GO:0005789">
    <property type="term" value="C:endoplasmic reticulum membrane"/>
    <property type="evidence" value="ECO:0007669"/>
    <property type="project" value="UniProtKB-SubCell"/>
</dbReference>
<evidence type="ECO:0000256" key="5">
    <source>
        <dbReference type="ARBA" id="ARBA00023136"/>
    </source>
</evidence>
<organism evidence="7 8">
    <name type="scientific">Zygosaccharomyces rouxii</name>
    <dbReference type="NCBI Taxonomy" id="4956"/>
    <lineage>
        <taxon>Eukaryota</taxon>
        <taxon>Fungi</taxon>
        <taxon>Dikarya</taxon>
        <taxon>Ascomycota</taxon>
        <taxon>Saccharomycotina</taxon>
        <taxon>Saccharomycetes</taxon>
        <taxon>Saccharomycetales</taxon>
        <taxon>Saccharomycetaceae</taxon>
        <taxon>Zygosaccharomyces</taxon>
    </lineage>
</organism>